<evidence type="ECO:0000313" key="2">
    <source>
        <dbReference type="Proteomes" id="UP000235005"/>
    </source>
</evidence>
<dbReference type="InterPro" id="IPR029058">
    <property type="entry name" value="AB_hydrolase_fold"/>
</dbReference>
<accession>A0A2N5WWR4</accession>
<organism evidence="1 2">
    <name type="scientific">Pseudohalioglobus lutimaris</name>
    <dbReference type="NCBI Taxonomy" id="1737061"/>
    <lineage>
        <taxon>Bacteria</taxon>
        <taxon>Pseudomonadati</taxon>
        <taxon>Pseudomonadota</taxon>
        <taxon>Gammaproteobacteria</taxon>
        <taxon>Cellvibrionales</taxon>
        <taxon>Halieaceae</taxon>
        <taxon>Pseudohalioglobus</taxon>
    </lineage>
</organism>
<gene>
    <name evidence="1" type="ORF">C0039_20500</name>
</gene>
<evidence type="ECO:0000313" key="1">
    <source>
        <dbReference type="EMBL" id="PLW66671.1"/>
    </source>
</evidence>
<dbReference type="OrthoDB" id="8957517at2"/>
<protein>
    <recommendedName>
        <fullName evidence="3">Alpha/beta hydrolase</fullName>
    </recommendedName>
</protein>
<sequence length="208" mass="22825">MINDYVASLPQEDRHKKLILAGYSKGAPDILQALVSYPELAEKTVAVLALAGAVKGSPLAEDATQAQANMLSMVPGSRCEKEDGDNAAVSSLVPAVREQWLRDNPLPAHIRYYSAVAFPEPDRVSWALQKSYLLLGQSDSRNDTQLIVFDQIIPQSTVFALLNADHWAVAVPIARNHPVAGSTILNHNDYPREAFLEAVLRYLEEALH</sequence>
<dbReference type="Gene3D" id="3.40.50.1820">
    <property type="entry name" value="alpha/beta hydrolase"/>
    <property type="match status" value="1"/>
</dbReference>
<reference evidence="1 2" key="1">
    <citation type="submission" date="2018-01" db="EMBL/GenBank/DDBJ databases">
        <title>The draft genome sequence of Halioglobus lutimaris HF004.</title>
        <authorList>
            <person name="Du Z.-J."/>
            <person name="Shi M.-J."/>
        </authorList>
    </citation>
    <scope>NUCLEOTIDE SEQUENCE [LARGE SCALE GENOMIC DNA]</scope>
    <source>
        <strain evidence="1 2">HF004</strain>
    </source>
</reference>
<dbReference type="Proteomes" id="UP000235005">
    <property type="component" value="Unassembled WGS sequence"/>
</dbReference>
<evidence type="ECO:0008006" key="3">
    <source>
        <dbReference type="Google" id="ProtNLM"/>
    </source>
</evidence>
<dbReference type="AlphaFoldDB" id="A0A2N5WWR4"/>
<name>A0A2N5WWR4_9GAMM</name>
<comment type="caution">
    <text evidence="1">The sequence shown here is derived from an EMBL/GenBank/DDBJ whole genome shotgun (WGS) entry which is preliminary data.</text>
</comment>
<dbReference type="SUPFAM" id="SSF53474">
    <property type="entry name" value="alpha/beta-Hydrolases"/>
    <property type="match status" value="1"/>
</dbReference>
<dbReference type="EMBL" id="PKUS01000053">
    <property type="protein sequence ID" value="PLW66671.1"/>
    <property type="molecule type" value="Genomic_DNA"/>
</dbReference>
<keyword evidence="2" id="KW-1185">Reference proteome</keyword>
<proteinExistence type="predicted"/>